<dbReference type="AlphaFoldDB" id="A0A7S4GC10"/>
<evidence type="ECO:0000256" key="2">
    <source>
        <dbReference type="ARBA" id="ARBA00023043"/>
    </source>
</evidence>
<accession>A0A7S4GC10</accession>
<evidence type="ECO:0000256" key="3">
    <source>
        <dbReference type="PROSITE-ProRule" id="PRU00023"/>
    </source>
</evidence>
<reference evidence="5" key="1">
    <citation type="submission" date="2021-01" db="EMBL/GenBank/DDBJ databases">
        <authorList>
            <person name="Corre E."/>
            <person name="Pelletier E."/>
            <person name="Niang G."/>
            <person name="Scheremetjew M."/>
            <person name="Finn R."/>
            <person name="Kale V."/>
            <person name="Holt S."/>
            <person name="Cochrane G."/>
            <person name="Meng A."/>
            <person name="Brown T."/>
            <person name="Cohen L."/>
        </authorList>
    </citation>
    <scope>NUCLEOTIDE SEQUENCE</scope>
    <source>
        <strain evidence="5">CCMP1594</strain>
    </source>
</reference>
<dbReference type="InterPro" id="IPR002110">
    <property type="entry name" value="Ankyrin_rpt"/>
</dbReference>
<evidence type="ECO:0008006" key="6">
    <source>
        <dbReference type="Google" id="ProtNLM"/>
    </source>
</evidence>
<dbReference type="InterPro" id="IPR050776">
    <property type="entry name" value="Ank_Repeat/CDKN_Inhibitor"/>
</dbReference>
<dbReference type="SUPFAM" id="SSF48403">
    <property type="entry name" value="Ankyrin repeat"/>
    <property type="match status" value="1"/>
</dbReference>
<feature type="coiled-coil region" evidence="4">
    <location>
        <begin position="217"/>
        <end position="332"/>
    </location>
</feature>
<gene>
    <name evidence="5" type="ORF">EGYM00163_LOCUS43318</name>
</gene>
<evidence type="ECO:0000256" key="4">
    <source>
        <dbReference type="SAM" id="Coils"/>
    </source>
</evidence>
<organism evidence="5">
    <name type="scientific">Eutreptiella gymnastica</name>
    <dbReference type="NCBI Taxonomy" id="73025"/>
    <lineage>
        <taxon>Eukaryota</taxon>
        <taxon>Discoba</taxon>
        <taxon>Euglenozoa</taxon>
        <taxon>Euglenida</taxon>
        <taxon>Spirocuta</taxon>
        <taxon>Euglenophyceae</taxon>
        <taxon>Eutreptiales</taxon>
        <taxon>Eutreptiaceae</taxon>
        <taxon>Eutreptiella</taxon>
    </lineage>
</organism>
<protein>
    <recommendedName>
        <fullName evidence="6">Ankyrin repeat domain-containing protein</fullName>
    </recommendedName>
</protein>
<dbReference type="SMART" id="SM00248">
    <property type="entry name" value="ANK"/>
    <property type="match status" value="4"/>
</dbReference>
<evidence type="ECO:0000256" key="1">
    <source>
        <dbReference type="ARBA" id="ARBA00022737"/>
    </source>
</evidence>
<proteinExistence type="predicted"/>
<feature type="coiled-coil region" evidence="4">
    <location>
        <begin position="361"/>
        <end position="576"/>
    </location>
</feature>
<sequence>MDFSRVQYAIQQDDKGTISQWLADSAVDINSDVDGQFGSTALHWACHYDKYDIAQLLLSKAANPNVGNAYKATPLHWACKTGSSNLVQLLVAHKGDVTLKTINNDTPMDIATQIGVTEVVNILLGKSPEKCSTVQLPPQNQPRAPLQLDVARVDTTSHNDSLAVSPKSSRSATSVGYSMSVLSGSGATGTAVATASGHSHSAMQALQRSKVRAEMDYKISQKMVETLQKECNDLQLEKLQLLAKVQASGEMTIKLEEAQKEKIRLEIALKQAEAEKSLQQRTQTTNAEPAAREQQETLTTLLKEKKQAIEESHRLKEKLQALRNSAAQEAANKDATIDDLHASVNQLQVDKVRTEMQLREYAELKSVVSELQKDKALVELELAGKAELERQLDLLQTEKFNVQKEMRDAQNKSEELQQVIGGLKKQVAMLEGEMEEFQDVKRALEQEKREKAKLEIHAQTLTEELGDRKELALNAIRGTEDAVGSLQNNLEALRQEKTKLKQDLQQEREEGTKLNQALLELNQKVETQTSITQEVEILKTTLKAAETEKSTYEKSLADLEVKHQELSKQCAEMQKEKVVTDVELEDLRKFKVQFQKMEEENLTTAMQLKQATLTAETTQQNYDRLLGEQQFMQEQVRLLEDVRDAYTKLEKDFAVAEEKLRQQQVEMDKLTGDRNYWETQWNLAHSKEKADMQQQLLAAENETRRLQCEMKAVVDQLVQAQSTIANLTDTRVAMEASTIEQLRQKVTELQNSKAALEAQTLQHQQAQQQLQAFARTQDQIEAKDAEIKDLNTVVNDLKTRLKTVQDTLASERRQNQAQVEQLKHQFATEEHRIRQSAQQELEQLQMAFQQEADGLQQRSAIMDKERQALEMQIKALQEQASFAVVNATKRPLLEPAGFKSKLEHNRLLDAPTSFSPADLRLTQTHSAPKTGSGGLLAELADLRASSTLPPLLSSATPSSTTPERKLLQRPGAFAREQRALLRGKNNF</sequence>
<dbReference type="PROSITE" id="PS50297">
    <property type="entry name" value="ANK_REP_REGION"/>
    <property type="match status" value="2"/>
</dbReference>
<dbReference type="PANTHER" id="PTHR24201">
    <property type="entry name" value="ANK_REP_REGION DOMAIN-CONTAINING PROTEIN"/>
    <property type="match status" value="1"/>
</dbReference>
<dbReference type="PROSITE" id="PS50088">
    <property type="entry name" value="ANK_REPEAT"/>
    <property type="match status" value="2"/>
</dbReference>
<dbReference type="InterPro" id="IPR036770">
    <property type="entry name" value="Ankyrin_rpt-contain_sf"/>
</dbReference>
<keyword evidence="2 3" id="KW-0040">ANK repeat</keyword>
<feature type="repeat" description="ANK" evidence="3">
    <location>
        <begin position="37"/>
        <end position="69"/>
    </location>
</feature>
<name>A0A7S4GC10_9EUGL</name>
<keyword evidence="4" id="KW-0175">Coiled coil</keyword>
<dbReference type="Gene3D" id="1.25.40.20">
    <property type="entry name" value="Ankyrin repeat-containing domain"/>
    <property type="match status" value="1"/>
</dbReference>
<keyword evidence="1" id="KW-0677">Repeat</keyword>
<dbReference type="Pfam" id="PF13857">
    <property type="entry name" value="Ank_5"/>
    <property type="match status" value="1"/>
</dbReference>
<dbReference type="EMBL" id="HBJA01125771">
    <property type="protein sequence ID" value="CAE0832036.1"/>
    <property type="molecule type" value="Transcribed_RNA"/>
</dbReference>
<evidence type="ECO:0000313" key="5">
    <source>
        <dbReference type="EMBL" id="CAE0832036.1"/>
    </source>
</evidence>
<feature type="coiled-coil region" evidence="4">
    <location>
        <begin position="608"/>
        <end position="886"/>
    </location>
</feature>
<feature type="repeat" description="ANK" evidence="3">
    <location>
        <begin position="70"/>
        <end position="102"/>
    </location>
</feature>